<name>A0A926D9H7_9FIRM</name>
<protein>
    <submittedName>
        <fullName evidence="2">DUF4956 domain-containing protein</fullName>
    </submittedName>
</protein>
<keyword evidence="1" id="KW-0812">Transmembrane</keyword>
<evidence type="ECO:0000313" key="3">
    <source>
        <dbReference type="Proteomes" id="UP000651482"/>
    </source>
</evidence>
<organism evidence="2 3">
    <name type="scientific">Yeguia hominis</name>
    <dbReference type="NCBI Taxonomy" id="2763662"/>
    <lineage>
        <taxon>Bacteria</taxon>
        <taxon>Bacillati</taxon>
        <taxon>Bacillota</taxon>
        <taxon>Clostridia</taxon>
        <taxon>Eubacteriales</taxon>
        <taxon>Yeguiaceae</taxon>
        <taxon>Yeguia</taxon>
    </lineage>
</organism>
<dbReference type="Pfam" id="PF16316">
    <property type="entry name" value="DUF4956"/>
    <property type="match status" value="1"/>
</dbReference>
<feature type="transmembrane region" description="Helical" evidence="1">
    <location>
        <begin position="55"/>
        <end position="82"/>
    </location>
</feature>
<keyword evidence="1" id="KW-1133">Transmembrane helix</keyword>
<evidence type="ECO:0000256" key="1">
    <source>
        <dbReference type="SAM" id="Phobius"/>
    </source>
</evidence>
<reference evidence="2" key="1">
    <citation type="submission" date="2020-08" db="EMBL/GenBank/DDBJ databases">
        <title>Genome public.</title>
        <authorList>
            <person name="Liu C."/>
            <person name="Sun Q."/>
        </authorList>
    </citation>
    <scope>NUCLEOTIDE SEQUENCE</scope>
    <source>
        <strain evidence="2">NSJ-40</strain>
    </source>
</reference>
<feature type="transmembrane region" description="Helical" evidence="1">
    <location>
        <begin position="20"/>
        <end position="43"/>
    </location>
</feature>
<comment type="caution">
    <text evidence="2">The sequence shown here is derived from an EMBL/GenBank/DDBJ whole genome shotgun (WGS) entry which is preliminary data.</text>
</comment>
<keyword evidence="3" id="KW-1185">Reference proteome</keyword>
<keyword evidence="1" id="KW-0472">Membrane</keyword>
<feature type="transmembrane region" description="Helical" evidence="1">
    <location>
        <begin position="102"/>
        <end position="135"/>
    </location>
</feature>
<proteinExistence type="predicted"/>
<dbReference type="Proteomes" id="UP000651482">
    <property type="component" value="Unassembled WGS sequence"/>
</dbReference>
<evidence type="ECO:0000313" key="2">
    <source>
        <dbReference type="EMBL" id="MBC8533264.1"/>
    </source>
</evidence>
<accession>A0A926D9H7</accession>
<dbReference type="RefSeq" id="WP_249318611.1">
    <property type="nucleotide sequence ID" value="NZ_JACRSN010000005.1"/>
</dbReference>
<dbReference type="InterPro" id="IPR032531">
    <property type="entry name" value="DUF4956"/>
</dbReference>
<sequence length="232" mass="25440">MDLSALFSSSGTESVTLSLGNTILILLAALVLGTLISLIYMYTHKRQGYTASFPVTLIMLPAIISIIILLVGNSVARAFSLAGAFTLIRFRSAPGDPKDIAYVFFSVAVGLACGMGYLGYAALFAVILCGTMVLLDKLYYAAPKENAMTLKITIPEDMNYQGLFDDLLAKNTSHWHLKKVRTTSLGTLFELVYHVTLKKECDQKALIDQIRCRNGNLDVSLSLREMEETLPQ</sequence>
<dbReference type="EMBL" id="JACRSN010000005">
    <property type="protein sequence ID" value="MBC8533264.1"/>
    <property type="molecule type" value="Genomic_DNA"/>
</dbReference>
<dbReference type="AlphaFoldDB" id="A0A926D9H7"/>
<gene>
    <name evidence="2" type="ORF">IAG03_04455</name>
</gene>